<evidence type="ECO:0000256" key="1">
    <source>
        <dbReference type="ARBA" id="ARBA00023002"/>
    </source>
</evidence>
<dbReference type="RefSeq" id="WP_386717788.1">
    <property type="nucleotide sequence ID" value="NZ_JBHRSZ010000002.1"/>
</dbReference>
<name>A0ABV7H9R2_9GAMM</name>
<feature type="domain" description="Flavodoxin-like fold" evidence="2">
    <location>
        <begin position="1"/>
        <end position="172"/>
    </location>
</feature>
<keyword evidence="1 3" id="KW-0560">Oxidoreductase</keyword>
<dbReference type="EMBL" id="JBHRSZ010000002">
    <property type="protein sequence ID" value="MFC3150634.1"/>
    <property type="molecule type" value="Genomic_DNA"/>
</dbReference>
<sequence length="198" mass="22677">MKTLVIFAHSDVKHSSISNRLIISKLKTVDGLEIRDLYQLYPDFKIDIEAEQQAMSDADVILFQYPFHWYSVPGLLKEWMDRVFVRGFAYGPGRKLEGKDLLISTTIGGPEESYQEGGHNMFTVQDFLKPMVQAANFTGMKYNEPVISHSMVFIPGGENSREDIEQRALDHAEQLIQRLRNFSTKYESQDIPEAIELA</sequence>
<organism evidence="3 4">
    <name type="scientific">Litoribrevibacter euphylliae</name>
    <dbReference type="NCBI Taxonomy" id="1834034"/>
    <lineage>
        <taxon>Bacteria</taxon>
        <taxon>Pseudomonadati</taxon>
        <taxon>Pseudomonadota</taxon>
        <taxon>Gammaproteobacteria</taxon>
        <taxon>Oceanospirillales</taxon>
        <taxon>Oceanospirillaceae</taxon>
        <taxon>Litoribrevibacter</taxon>
    </lineage>
</organism>
<dbReference type="InterPro" id="IPR046980">
    <property type="entry name" value="KefG/KefF"/>
</dbReference>
<dbReference type="SUPFAM" id="SSF52218">
    <property type="entry name" value="Flavoproteins"/>
    <property type="match status" value="1"/>
</dbReference>
<dbReference type="PANTHER" id="PTHR47307">
    <property type="entry name" value="GLUTATHIONE-REGULATED POTASSIUM-EFFLUX SYSTEM ANCILLARY PROTEIN KEFG"/>
    <property type="match status" value="1"/>
</dbReference>
<proteinExistence type="predicted"/>
<dbReference type="InterPro" id="IPR003680">
    <property type="entry name" value="Flavodoxin_fold"/>
</dbReference>
<dbReference type="Gene3D" id="3.40.50.360">
    <property type="match status" value="1"/>
</dbReference>
<dbReference type="GO" id="GO:0016491">
    <property type="term" value="F:oxidoreductase activity"/>
    <property type="evidence" value="ECO:0007669"/>
    <property type="project" value="UniProtKB-KW"/>
</dbReference>
<dbReference type="Proteomes" id="UP001595476">
    <property type="component" value="Unassembled WGS sequence"/>
</dbReference>
<evidence type="ECO:0000313" key="3">
    <source>
        <dbReference type="EMBL" id="MFC3150634.1"/>
    </source>
</evidence>
<evidence type="ECO:0000313" key="4">
    <source>
        <dbReference type="Proteomes" id="UP001595476"/>
    </source>
</evidence>
<reference evidence="4" key="1">
    <citation type="journal article" date="2019" name="Int. J. Syst. Evol. Microbiol.">
        <title>The Global Catalogue of Microorganisms (GCM) 10K type strain sequencing project: providing services to taxonomists for standard genome sequencing and annotation.</title>
        <authorList>
            <consortium name="The Broad Institute Genomics Platform"/>
            <consortium name="The Broad Institute Genome Sequencing Center for Infectious Disease"/>
            <person name="Wu L."/>
            <person name="Ma J."/>
        </authorList>
    </citation>
    <scope>NUCLEOTIDE SEQUENCE [LARGE SCALE GENOMIC DNA]</scope>
    <source>
        <strain evidence="4">KCTC 52438</strain>
    </source>
</reference>
<evidence type="ECO:0000259" key="2">
    <source>
        <dbReference type="Pfam" id="PF02525"/>
    </source>
</evidence>
<accession>A0ABV7H9R2</accession>
<protein>
    <submittedName>
        <fullName evidence="3">NAD(P)H-dependent oxidoreductase</fullName>
        <ecNumber evidence="3">1.-.-.-</ecNumber>
    </submittedName>
</protein>
<dbReference type="Pfam" id="PF02525">
    <property type="entry name" value="Flavodoxin_2"/>
    <property type="match status" value="1"/>
</dbReference>
<comment type="caution">
    <text evidence="3">The sequence shown here is derived from an EMBL/GenBank/DDBJ whole genome shotgun (WGS) entry which is preliminary data.</text>
</comment>
<dbReference type="PANTHER" id="PTHR47307:SF2">
    <property type="entry name" value="GLUTATHIONE-REGULATED POTASSIUM-EFFLUX SYSTEM ANCILLARY PROTEIN KEFF"/>
    <property type="match status" value="1"/>
</dbReference>
<dbReference type="InterPro" id="IPR029039">
    <property type="entry name" value="Flavoprotein-like_sf"/>
</dbReference>
<dbReference type="EC" id="1.-.-.-" evidence="3"/>
<gene>
    <name evidence="3" type="ORF">ACFOEK_06330</name>
</gene>
<keyword evidence="4" id="KW-1185">Reference proteome</keyword>